<dbReference type="AlphaFoldDB" id="A0A9W7SPD8"/>
<evidence type="ECO:0000313" key="10">
    <source>
        <dbReference type="Proteomes" id="UP001138500"/>
    </source>
</evidence>
<accession>A0A9W7SPD8</accession>
<evidence type="ECO:0000259" key="8">
    <source>
        <dbReference type="Pfam" id="PF00432"/>
    </source>
</evidence>
<dbReference type="InterPro" id="IPR045089">
    <property type="entry name" value="PGGT1B-like"/>
</dbReference>
<dbReference type="GO" id="GO:0046872">
    <property type="term" value="F:metal ion binding"/>
    <property type="evidence" value="ECO:0007669"/>
    <property type="project" value="UniProtKB-KW"/>
</dbReference>
<keyword evidence="3" id="KW-0637">Prenyltransferase</keyword>
<keyword evidence="6" id="KW-0677">Repeat</keyword>
<evidence type="ECO:0000256" key="7">
    <source>
        <dbReference type="ARBA" id="ARBA00022833"/>
    </source>
</evidence>
<dbReference type="InterPro" id="IPR008930">
    <property type="entry name" value="Terpenoid_cyclase/PrenylTrfase"/>
</dbReference>
<evidence type="ECO:0000256" key="2">
    <source>
        <dbReference type="ARBA" id="ARBA00010497"/>
    </source>
</evidence>
<keyword evidence="10" id="KW-1185">Reference proteome</keyword>
<dbReference type="Gene3D" id="1.50.10.20">
    <property type="match status" value="1"/>
</dbReference>
<name>A0A9W7SPD8_9PEZI</name>
<comment type="similarity">
    <text evidence="2">Belongs to the protein prenyltransferase subunit beta family.</text>
</comment>
<dbReference type="InterPro" id="IPR001330">
    <property type="entry name" value="Prenyltrans"/>
</dbReference>
<evidence type="ECO:0000313" key="9">
    <source>
        <dbReference type="EMBL" id="KAH9825898.1"/>
    </source>
</evidence>
<gene>
    <name evidence="9" type="ORF">Tdes44962_MAKER10138</name>
</gene>
<dbReference type="PANTHER" id="PTHR11774">
    <property type="entry name" value="GERANYLGERANYL TRANSFERASE TYPE BETA SUBUNIT"/>
    <property type="match status" value="1"/>
</dbReference>
<evidence type="ECO:0000256" key="6">
    <source>
        <dbReference type="ARBA" id="ARBA00022737"/>
    </source>
</evidence>
<sequence length="443" mass="48445">MAVTAAVSLDDESGLLPPIKLEKARHVKYWTRCLKTLLPHQYTSNDSNRMYLAYFIISALDLLGVLGTVCSEQERRDHIDWVYHCQHPGGGFRMWPGTDLGDRRNESNAQWDPANVPATYFALALLLIYNDDLQRVRRAGTLQWLAQMQRPDGSFGETLVNGQIEGGRDPRFGYCAAGIRYMLRGDSSGPLDVAGQQVPDINVDELVRCICAAECHDGGIADEPFHEPHAGYTFCSIGALALVRRLRLNEAGGDGDEVCGPSSPANTLGWLVSRQTELTDPNTGLDSEFSGSPSSGTQIAEGKMYDKEDGQVPAHQARVDSAAGSIFDLLVDGAGMNGRCNKVADTCYAFWACAPLHIMEQATLYDHHAVRRYLLGKTQHPVLGGFGKFPGDLPDLYHSYLGLAALSLAGDESVKGLDGGMCLSKEARERLPGIWERWRTPAS</sequence>
<keyword evidence="4" id="KW-0808">Transferase</keyword>
<evidence type="ECO:0000256" key="3">
    <source>
        <dbReference type="ARBA" id="ARBA00022602"/>
    </source>
</evidence>
<dbReference type="GO" id="GO:0004662">
    <property type="term" value="F:CAAX-protein geranylgeranyltransferase activity"/>
    <property type="evidence" value="ECO:0007669"/>
    <property type="project" value="TreeGrafter"/>
</dbReference>
<dbReference type="OrthoDB" id="24893at2759"/>
<evidence type="ECO:0000256" key="4">
    <source>
        <dbReference type="ARBA" id="ARBA00022679"/>
    </source>
</evidence>
<dbReference type="Proteomes" id="UP001138500">
    <property type="component" value="Unassembled WGS sequence"/>
</dbReference>
<proteinExistence type="inferred from homology"/>
<dbReference type="Pfam" id="PF00432">
    <property type="entry name" value="Prenyltrans"/>
    <property type="match status" value="1"/>
</dbReference>
<evidence type="ECO:0000256" key="1">
    <source>
        <dbReference type="ARBA" id="ARBA00001947"/>
    </source>
</evidence>
<comment type="cofactor">
    <cofactor evidence="1">
        <name>Zn(2+)</name>
        <dbReference type="ChEBI" id="CHEBI:29105"/>
    </cofactor>
</comment>
<comment type="caution">
    <text evidence="9">The sequence shown here is derived from an EMBL/GenBank/DDBJ whole genome shotgun (WGS) entry which is preliminary data.</text>
</comment>
<evidence type="ECO:0000256" key="5">
    <source>
        <dbReference type="ARBA" id="ARBA00022723"/>
    </source>
</evidence>
<dbReference type="GO" id="GO:0005953">
    <property type="term" value="C:CAAX-protein geranylgeranyltransferase complex"/>
    <property type="evidence" value="ECO:0007669"/>
    <property type="project" value="TreeGrafter"/>
</dbReference>
<feature type="domain" description="Prenyltransferase alpha-alpha toroid" evidence="8">
    <location>
        <begin position="21"/>
        <end position="419"/>
    </location>
</feature>
<organism evidence="9 10">
    <name type="scientific">Teratosphaeria destructans</name>
    <dbReference type="NCBI Taxonomy" id="418781"/>
    <lineage>
        <taxon>Eukaryota</taxon>
        <taxon>Fungi</taxon>
        <taxon>Dikarya</taxon>
        <taxon>Ascomycota</taxon>
        <taxon>Pezizomycotina</taxon>
        <taxon>Dothideomycetes</taxon>
        <taxon>Dothideomycetidae</taxon>
        <taxon>Mycosphaerellales</taxon>
        <taxon>Teratosphaeriaceae</taxon>
        <taxon>Teratosphaeria</taxon>
    </lineage>
</organism>
<keyword evidence="7" id="KW-0862">Zinc</keyword>
<reference evidence="9 10" key="2">
    <citation type="journal article" date="2021" name="Curr. Genet.">
        <title>Genetic response to nitrogen starvation in the aggressive Eucalyptus foliar pathogen Teratosphaeria destructans.</title>
        <authorList>
            <person name="Havenga M."/>
            <person name="Wingfield B.D."/>
            <person name="Wingfield M.J."/>
            <person name="Dreyer L.L."/>
            <person name="Roets F."/>
            <person name="Aylward J."/>
        </authorList>
    </citation>
    <scope>NUCLEOTIDE SEQUENCE [LARGE SCALE GENOMIC DNA]</scope>
    <source>
        <strain evidence="9">CMW44962</strain>
    </source>
</reference>
<dbReference type="EMBL" id="RIBY02002062">
    <property type="protein sequence ID" value="KAH9825898.1"/>
    <property type="molecule type" value="Genomic_DNA"/>
</dbReference>
<keyword evidence="5" id="KW-0479">Metal-binding</keyword>
<dbReference type="PANTHER" id="PTHR11774:SF4">
    <property type="entry name" value="GERANYLGERANYL TRANSFERASE TYPE-1 SUBUNIT BETA"/>
    <property type="match status" value="1"/>
</dbReference>
<dbReference type="SUPFAM" id="SSF48239">
    <property type="entry name" value="Terpenoid cyclases/Protein prenyltransferases"/>
    <property type="match status" value="1"/>
</dbReference>
<protein>
    <submittedName>
        <fullName evidence="9">Prenyltransferase and squalene oxidase repeat</fullName>
    </submittedName>
</protein>
<reference evidence="9 10" key="1">
    <citation type="journal article" date="2018" name="IMA Fungus">
        <title>IMA Genome-F 10: Nine draft genome sequences of Claviceps purpurea s.lat., including C. arundinis, C. humidiphila, and C. cf. spartinae, pseudomolecules for the pitch canker pathogen Fusarium circinatum, draft genome of Davidsoniella eucalypti, Grosmannia galeiformis, Quambalaria eucalypti, and Teratosphaeria destructans.</title>
        <authorList>
            <person name="Wingfield B.D."/>
            <person name="Liu M."/>
            <person name="Nguyen H.D."/>
            <person name="Lane F.A."/>
            <person name="Morgan S.W."/>
            <person name="De Vos L."/>
            <person name="Wilken P.M."/>
            <person name="Duong T.A."/>
            <person name="Aylward J."/>
            <person name="Coetzee M.P."/>
            <person name="Dadej K."/>
            <person name="De Beer Z.W."/>
            <person name="Findlay W."/>
            <person name="Havenga M."/>
            <person name="Kolarik M."/>
            <person name="Menzies J.G."/>
            <person name="Naidoo K."/>
            <person name="Pochopski O."/>
            <person name="Shoukouhi P."/>
            <person name="Santana Q.C."/>
            <person name="Seifert K.A."/>
            <person name="Soal N."/>
            <person name="Steenkamp E.T."/>
            <person name="Tatham C.T."/>
            <person name="van der Nest M.A."/>
            <person name="Wingfield M.J."/>
        </authorList>
    </citation>
    <scope>NUCLEOTIDE SEQUENCE [LARGE SCALE GENOMIC DNA]</scope>
    <source>
        <strain evidence="9">CMW44962</strain>
    </source>
</reference>